<reference evidence="2" key="1">
    <citation type="submission" date="2022-03" db="EMBL/GenBank/DDBJ databases">
        <authorList>
            <person name="Lindestad O."/>
        </authorList>
    </citation>
    <scope>NUCLEOTIDE SEQUENCE</scope>
</reference>
<gene>
    <name evidence="2" type="primary">jg21389</name>
    <name evidence="2" type="ORF">PAEG_LOCUS19498</name>
</gene>
<feature type="compositionally biased region" description="Low complexity" evidence="1">
    <location>
        <begin position="24"/>
        <end position="38"/>
    </location>
</feature>
<comment type="caution">
    <text evidence="2">The sequence shown here is derived from an EMBL/GenBank/DDBJ whole genome shotgun (WGS) entry which is preliminary data.</text>
</comment>
<evidence type="ECO:0000313" key="2">
    <source>
        <dbReference type="EMBL" id="CAH2243349.1"/>
    </source>
</evidence>
<protein>
    <submittedName>
        <fullName evidence="2">Jg21389 protein</fullName>
    </submittedName>
</protein>
<evidence type="ECO:0000256" key="1">
    <source>
        <dbReference type="SAM" id="MobiDB-lite"/>
    </source>
</evidence>
<dbReference type="Proteomes" id="UP000838756">
    <property type="component" value="Unassembled WGS sequence"/>
</dbReference>
<name>A0A8S4RWW8_9NEOP</name>
<feature type="region of interest" description="Disordered" evidence="1">
    <location>
        <begin position="16"/>
        <end position="38"/>
    </location>
</feature>
<evidence type="ECO:0000313" key="3">
    <source>
        <dbReference type="Proteomes" id="UP000838756"/>
    </source>
</evidence>
<dbReference type="AlphaFoldDB" id="A0A8S4RWW8"/>
<organism evidence="2 3">
    <name type="scientific">Pararge aegeria aegeria</name>
    <dbReference type="NCBI Taxonomy" id="348720"/>
    <lineage>
        <taxon>Eukaryota</taxon>
        <taxon>Metazoa</taxon>
        <taxon>Ecdysozoa</taxon>
        <taxon>Arthropoda</taxon>
        <taxon>Hexapoda</taxon>
        <taxon>Insecta</taxon>
        <taxon>Pterygota</taxon>
        <taxon>Neoptera</taxon>
        <taxon>Endopterygota</taxon>
        <taxon>Lepidoptera</taxon>
        <taxon>Glossata</taxon>
        <taxon>Ditrysia</taxon>
        <taxon>Papilionoidea</taxon>
        <taxon>Nymphalidae</taxon>
        <taxon>Satyrinae</taxon>
        <taxon>Satyrini</taxon>
        <taxon>Parargina</taxon>
        <taxon>Pararge</taxon>
    </lineage>
</organism>
<dbReference type="OrthoDB" id="2187496at2759"/>
<sequence>MKDKRLELKLSVRGDGSLSRSDLRGSTRSNRSNLSNSSSALPVNEIFATDRFSAPQNRAFDILDKYRSQRDQYGYPAQSLQGLNQYDQQQNETRYGIRDRQPFNQYGQQQYSRNPQTYSTQYVQPVSLNPSQYPLQAGYQLVYVDPATQIYSTLPRNTQKNRHIQNPIHYTLPRFPKRVRISENDPVIHDYGTLFKFYSFTLYLYE</sequence>
<keyword evidence="3" id="KW-1185">Reference proteome</keyword>
<dbReference type="EMBL" id="CAKXAJ010025742">
    <property type="protein sequence ID" value="CAH2243349.1"/>
    <property type="molecule type" value="Genomic_DNA"/>
</dbReference>
<proteinExistence type="predicted"/>
<accession>A0A8S4RWW8</accession>